<organism evidence="1">
    <name type="scientific">Bracon brevicornis</name>
    <dbReference type="NCBI Taxonomy" id="1563983"/>
    <lineage>
        <taxon>Eukaryota</taxon>
        <taxon>Metazoa</taxon>
        <taxon>Ecdysozoa</taxon>
        <taxon>Arthropoda</taxon>
        <taxon>Hexapoda</taxon>
        <taxon>Insecta</taxon>
        <taxon>Pterygota</taxon>
        <taxon>Neoptera</taxon>
        <taxon>Endopterygota</taxon>
        <taxon>Hymenoptera</taxon>
        <taxon>Apocrita</taxon>
        <taxon>Ichneumonoidea</taxon>
        <taxon>Braconidae</taxon>
        <taxon>Braconinae</taxon>
        <taxon>Bracon</taxon>
    </lineage>
</organism>
<evidence type="ECO:0000313" key="1">
    <source>
        <dbReference type="EMBL" id="CAD1527983.1"/>
    </source>
</evidence>
<proteinExistence type="predicted"/>
<protein>
    <submittedName>
        <fullName evidence="1">Uncharacterized protein</fullName>
    </submittedName>
</protein>
<sequence length="37" mass="4152">MNPFSTKSWEPISFKADRNLMKEIIIANSIPGPESCV</sequence>
<dbReference type="AlphaFoldDB" id="A0A6V7HP31"/>
<dbReference type="EMBL" id="CADCXW020000001">
    <property type="protein sequence ID" value="CAD1527983.1"/>
    <property type="molecule type" value="Genomic_DNA"/>
</dbReference>
<name>A0A6V7HP31_9HYME</name>
<gene>
    <name evidence="1" type="ORF">BBRV_LOCUS873</name>
</gene>
<accession>A0A6V7HP31</accession>
<reference evidence="1" key="1">
    <citation type="submission" date="2020-07" db="EMBL/GenBank/DDBJ databases">
        <authorList>
            <person name="Ferguson B K."/>
        </authorList>
    </citation>
    <scope>NUCLEOTIDE SEQUENCE</scope>
    <source>
        <strain evidence="1">L06</strain>
    </source>
</reference>